<keyword evidence="1" id="KW-0479">Metal-binding</keyword>
<evidence type="ECO:0000259" key="2">
    <source>
        <dbReference type="PROSITE" id="PS01033"/>
    </source>
</evidence>
<evidence type="ECO:0000313" key="4">
    <source>
        <dbReference type="WBParaSite" id="sdigi.contig25.g2036.t1"/>
    </source>
</evidence>
<comment type="similarity">
    <text evidence="1">Belongs to the globin family.</text>
</comment>
<dbReference type="GO" id="GO:0019825">
    <property type="term" value="F:oxygen binding"/>
    <property type="evidence" value="ECO:0007669"/>
    <property type="project" value="InterPro"/>
</dbReference>
<dbReference type="Proteomes" id="UP000887581">
    <property type="component" value="Unplaced"/>
</dbReference>
<evidence type="ECO:0000313" key="3">
    <source>
        <dbReference type="Proteomes" id="UP000887581"/>
    </source>
</evidence>
<dbReference type="PROSITE" id="PS01033">
    <property type="entry name" value="GLOBIN"/>
    <property type="match status" value="1"/>
</dbReference>
<dbReference type="InterPro" id="IPR053341">
    <property type="entry name" value="Oxidative_stress_globin-like"/>
</dbReference>
<dbReference type="InterPro" id="IPR044399">
    <property type="entry name" value="Mb-like_M"/>
</dbReference>
<dbReference type="InterPro" id="IPR009050">
    <property type="entry name" value="Globin-like_sf"/>
</dbReference>
<name>A0A915PLU8_9BILA</name>
<dbReference type="Pfam" id="PF00042">
    <property type="entry name" value="Globin"/>
    <property type="match status" value="1"/>
</dbReference>
<sequence>MSCSETKDVTSSVEKWYDFDDAETRLLRRSWKTMQTEKQTIACNIYRMIFDQCPEARQLFSFMHSDLNSCKKKSNEFIFQALRFIQVLESGVNSLDDLEAFDPILDNLGRRHGKLESSIGFRRYYWSVFLECSIYHIRLALLNSKVDRWNTTDVDNVIILWRYLISGICERIKRGYLADIANRSMLTARTSPKMKLLSVLPPIPKAAGSSVNVARIPLYYQFTRWLFSRGHRDE</sequence>
<accession>A0A915PLU8</accession>
<dbReference type="CDD" id="cd01040">
    <property type="entry name" value="Mb-like"/>
    <property type="match status" value="1"/>
</dbReference>
<dbReference type="WBParaSite" id="sdigi.contig25.g2036.t1">
    <property type="protein sequence ID" value="sdigi.contig25.g2036.t1"/>
    <property type="gene ID" value="sdigi.contig25.g2036"/>
</dbReference>
<dbReference type="PANTHER" id="PTHR47768:SF2">
    <property type="entry name" value="GLOBIN-RELATED"/>
    <property type="match status" value="1"/>
</dbReference>
<organism evidence="3 4">
    <name type="scientific">Setaria digitata</name>
    <dbReference type="NCBI Taxonomy" id="48799"/>
    <lineage>
        <taxon>Eukaryota</taxon>
        <taxon>Metazoa</taxon>
        <taxon>Ecdysozoa</taxon>
        <taxon>Nematoda</taxon>
        <taxon>Chromadorea</taxon>
        <taxon>Rhabditida</taxon>
        <taxon>Spirurina</taxon>
        <taxon>Spiruromorpha</taxon>
        <taxon>Filarioidea</taxon>
        <taxon>Setariidae</taxon>
        <taxon>Setaria</taxon>
    </lineage>
</organism>
<dbReference type="PANTHER" id="PTHR47768">
    <property type="entry name" value="GLOBIN RELATED-RELATED"/>
    <property type="match status" value="1"/>
</dbReference>
<dbReference type="Gene3D" id="1.10.490.10">
    <property type="entry name" value="Globins"/>
    <property type="match status" value="1"/>
</dbReference>
<dbReference type="AlphaFoldDB" id="A0A915PLU8"/>
<evidence type="ECO:0000256" key="1">
    <source>
        <dbReference type="RuleBase" id="RU000356"/>
    </source>
</evidence>
<dbReference type="SUPFAM" id="SSF46458">
    <property type="entry name" value="Globin-like"/>
    <property type="match status" value="1"/>
</dbReference>
<keyword evidence="1" id="KW-0561">Oxygen transport</keyword>
<reference evidence="4" key="1">
    <citation type="submission" date="2022-11" db="UniProtKB">
        <authorList>
            <consortium name="WormBaseParasite"/>
        </authorList>
    </citation>
    <scope>IDENTIFICATION</scope>
</reference>
<feature type="domain" description="Globin" evidence="2">
    <location>
        <begin position="18"/>
        <end position="177"/>
    </location>
</feature>
<keyword evidence="1" id="KW-0813">Transport</keyword>
<dbReference type="InterPro" id="IPR012292">
    <property type="entry name" value="Globin/Proto"/>
</dbReference>
<keyword evidence="3" id="KW-1185">Reference proteome</keyword>
<proteinExistence type="inferred from homology"/>
<dbReference type="InterPro" id="IPR000971">
    <property type="entry name" value="Globin"/>
</dbReference>
<keyword evidence="1" id="KW-0349">Heme</keyword>
<dbReference type="GO" id="GO:0020037">
    <property type="term" value="F:heme binding"/>
    <property type="evidence" value="ECO:0007669"/>
    <property type="project" value="InterPro"/>
</dbReference>
<dbReference type="GO" id="GO:0005344">
    <property type="term" value="F:oxygen carrier activity"/>
    <property type="evidence" value="ECO:0007669"/>
    <property type="project" value="UniProtKB-KW"/>
</dbReference>
<keyword evidence="1" id="KW-0408">Iron</keyword>
<protein>
    <submittedName>
        <fullName evidence="4">Globin family profile domain-containing protein</fullName>
    </submittedName>
</protein>